<evidence type="ECO:0000259" key="14">
    <source>
        <dbReference type="PROSITE" id="PS50157"/>
    </source>
</evidence>
<dbReference type="PANTHER" id="PTHR24381">
    <property type="entry name" value="ZINC FINGER PROTEIN"/>
    <property type="match status" value="1"/>
</dbReference>
<feature type="domain" description="C2H2-type" evidence="14">
    <location>
        <begin position="392"/>
        <end position="419"/>
    </location>
</feature>
<gene>
    <name evidence="17" type="ORF">UY3_13290</name>
</gene>
<keyword evidence="11" id="KW-0539">Nucleus</keyword>
<reference evidence="18" key="1">
    <citation type="journal article" date="2013" name="Nat. Genet.">
        <title>The draft genomes of soft-shell turtle and green sea turtle yield insights into the development and evolution of the turtle-specific body plan.</title>
        <authorList>
            <person name="Wang Z."/>
            <person name="Pascual-Anaya J."/>
            <person name="Zadissa A."/>
            <person name="Li W."/>
            <person name="Niimura Y."/>
            <person name="Huang Z."/>
            <person name="Li C."/>
            <person name="White S."/>
            <person name="Xiong Z."/>
            <person name="Fang D."/>
            <person name="Wang B."/>
            <person name="Ming Y."/>
            <person name="Chen Y."/>
            <person name="Zheng Y."/>
            <person name="Kuraku S."/>
            <person name="Pignatelli M."/>
            <person name="Herrero J."/>
            <person name="Beal K."/>
            <person name="Nozawa M."/>
            <person name="Li Q."/>
            <person name="Wang J."/>
            <person name="Zhang H."/>
            <person name="Yu L."/>
            <person name="Shigenobu S."/>
            <person name="Wang J."/>
            <person name="Liu J."/>
            <person name="Flicek P."/>
            <person name="Searle S."/>
            <person name="Wang J."/>
            <person name="Kuratani S."/>
            <person name="Yin Y."/>
            <person name="Aken B."/>
            <person name="Zhang G."/>
            <person name="Irie N."/>
        </authorList>
    </citation>
    <scope>NUCLEOTIDE SEQUENCE [LARGE SCALE GENOMIC DNA]</scope>
</reference>
<dbReference type="Gene3D" id="3.30.160.60">
    <property type="entry name" value="Classic Zinc Finger"/>
    <property type="match status" value="30"/>
</dbReference>
<feature type="domain" description="KRAB-related" evidence="16">
    <location>
        <begin position="710"/>
        <end position="775"/>
    </location>
</feature>
<dbReference type="PROSITE" id="PS00028">
    <property type="entry name" value="ZINC_FINGER_C2H2_1"/>
    <property type="match status" value="28"/>
</dbReference>
<evidence type="ECO:0000313" key="17">
    <source>
        <dbReference type="EMBL" id="EMP29571.1"/>
    </source>
</evidence>
<dbReference type="InterPro" id="IPR036236">
    <property type="entry name" value="Znf_C2H2_sf"/>
</dbReference>
<protein>
    <submittedName>
        <fullName evidence="17">Uncharacterized protein</fullName>
    </submittedName>
</protein>
<dbReference type="InterPro" id="IPR001909">
    <property type="entry name" value="KRAB"/>
</dbReference>
<keyword evidence="8" id="KW-0805">Transcription regulation</keyword>
<dbReference type="FunFam" id="3.30.160.60:FF:000110">
    <property type="entry name" value="Zinc finger protein-like"/>
    <property type="match status" value="1"/>
</dbReference>
<feature type="domain" description="KRAB" evidence="15">
    <location>
        <begin position="1104"/>
        <end position="1194"/>
    </location>
</feature>
<feature type="region of interest" description="Disordered" evidence="13">
    <location>
        <begin position="1640"/>
        <end position="1661"/>
    </location>
</feature>
<dbReference type="Gene3D" id="6.10.140.140">
    <property type="match status" value="3"/>
</dbReference>
<evidence type="ECO:0000256" key="3">
    <source>
        <dbReference type="ARBA" id="ARBA00006991"/>
    </source>
</evidence>
<dbReference type="Pfam" id="PF01352">
    <property type="entry name" value="KRAB"/>
    <property type="match status" value="3"/>
</dbReference>
<feature type="domain" description="C2H2-type" evidence="14">
    <location>
        <begin position="448"/>
        <end position="475"/>
    </location>
</feature>
<dbReference type="InterPro" id="IPR036051">
    <property type="entry name" value="KRAB_dom_sf"/>
</dbReference>
<evidence type="ECO:0000256" key="13">
    <source>
        <dbReference type="SAM" id="MobiDB-lite"/>
    </source>
</evidence>
<feature type="domain" description="C2H2-type" evidence="14">
    <location>
        <begin position="2079"/>
        <end position="2106"/>
    </location>
</feature>
<evidence type="ECO:0000256" key="6">
    <source>
        <dbReference type="ARBA" id="ARBA00022771"/>
    </source>
</evidence>
<dbReference type="FunFam" id="3.30.160.60:FF:002716">
    <property type="entry name" value="Zinc finger protein 212"/>
    <property type="match status" value="2"/>
</dbReference>
<dbReference type="FunFam" id="3.30.160.60:FF:001506">
    <property type="entry name" value="Zinc finger protein"/>
    <property type="match status" value="1"/>
</dbReference>
<feature type="domain" description="C2H2-type" evidence="14">
    <location>
        <begin position="2191"/>
        <end position="2218"/>
    </location>
</feature>
<feature type="domain" description="KRAB" evidence="15">
    <location>
        <begin position="1771"/>
        <end position="1842"/>
    </location>
</feature>
<dbReference type="FunFam" id="3.30.160.60:FF:000320">
    <property type="entry name" value="Zinc finger protein 777"/>
    <property type="match status" value="1"/>
</dbReference>
<feature type="domain" description="C2H2-type" evidence="14">
    <location>
        <begin position="1967"/>
        <end position="1994"/>
    </location>
</feature>
<dbReference type="FunFam" id="3.30.160.60:FF:002343">
    <property type="entry name" value="Zinc finger protein 33A"/>
    <property type="match status" value="5"/>
</dbReference>
<feature type="compositionally biased region" description="Basic and acidic residues" evidence="13">
    <location>
        <begin position="1540"/>
        <end position="1573"/>
    </location>
</feature>
<dbReference type="Proteomes" id="UP000031443">
    <property type="component" value="Unassembled WGS sequence"/>
</dbReference>
<dbReference type="FunFam" id="3.30.160.60:FF:000097">
    <property type="entry name" value="Zinc finger protein"/>
    <property type="match status" value="1"/>
</dbReference>
<feature type="domain" description="C2H2-type" evidence="14">
    <location>
        <begin position="1416"/>
        <end position="1440"/>
    </location>
</feature>
<feature type="domain" description="C2H2-type" evidence="14">
    <location>
        <begin position="1090"/>
        <end position="1117"/>
    </location>
</feature>
<name>M7AVQ8_CHEMY</name>
<dbReference type="GO" id="GO:0000981">
    <property type="term" value="F:DNA-binding transcription factor activity, RNA polymerase II-specific"/>
    <property type="evidence" value="ECO:0007669"/>
    <property type="project" value="TreeGrafter"/>
</dbReference>
<feature type="domain" description="KRAB" evidence="15">
    <location>
        <begin position="11"/>
        <end position="103"/>
    </location>
</feature>
<feature type="domain" description="KRAB" evidence="15">
    <location>
        <begin position="713"/>
        <end position="784"/>
    </location>
</feature>
<organism evidence="17 18">
    <name type="scientific">Chelonia mydas</name>
    <name type="common">Green sea-turtle</name>
    <name type="synonym">Chelonia agassizi</name>
    <dbReference type="NCBI Taxonomy" id="8469"/>
    <lineage>
        <taxon>Eukaryota</taxon>
        <taxon>Metazoa</taxon>
        <taxon>Chordata</taxon>
        <taxon>Craniata</taxon>
        <taxon>Vertebrata</taxon>
        <taxon>Euteleostomi</taxon>
        <taxon>Archelosauria</taxon>
        <taxon>Testudinata</taxon>
        <taxon>Testudines</taxon>
        <taxon>Cryptodira</taxon>
        <taxon>Durocryptodira</taxon>
        <taxon>Americhelydia</taxon>
        <taxon>Chelonioidea</taxon>
        <taxon>Cheloniidae</taxon>
        <taxon>Chelonia</taxon>
    </lineage>
</organism>
<dbReference type="FunFam" id="3.30.160.60:FF:001530">
    <property type="entry name" value="Zinc finger protein 268"/>
    <property type="match status" value="1"/>
</dbReference>
<dbReference type="Pfam" id="PF00096">
    <property type="entry name" value="zf-C2H2"/>
    <property type="match status" value="23"/>
</dbReference>
<feature type="domain" description="C2H2-type" evidence="14">
    <location>
        <begin position="2107"/>
        <end position="2134"/>
    </location>
</feature>
<dbReference type="FunFam" id="3.30.160.60:FF:001155">
    <property type="entry name" value="Zinc finger 30C"/>
    <property type="match status" value="1"/>
</dbReference>
<dbReference type="SMART" id="SM00349">
    <property type="entry name" value="KRAB"/>
    <property type="match status" value="3"/>
</dbReference>
<dbReference type="FunFam" id="3.30.160.60:FF:001325">
    <property type="entry name" value="zinc finger protein 200"/>
    <property type="match status" value="1"/>
</dbReference>
<feature type="domain" description="C2H2-type" evidence="14">
    <location>
        <begin position="1034"/>
        <end position="1061"/>
    </location>
</feature>
<evidence type="ECO:0000259" key="15">
    <source>
        <dbReference type="PROSITE" id="PS50805"/>
    </source>
</evidence>
<feature type="domain" description="C2H2-type" evidence="14">
    <location>
        <begin position="1006"/>
        <end position="1033"/>
    </location>
</feature>
<dbReference type="CDD" id="cd07765">
    <property type="entry name" value="KRAB_A-box"/>
    <property type="match status" value="3"/>
</dbReference>
<dbReference type="FunFam" id="3.30.160.60:FF:001156">
    <property type="entry name" value="Zinc finger protein 407"/>
    <property type="match status" value="1"/>
</dbReference>
<feature type="compositionally biased region" description="Basic and acidic residues" evidence="13">
    <location>
        <begin position="848"/>
        <end position="857"/>
    </location>
</feature>
<feature type="region of interest" description="Disordered" evidence="13">
    <location>
        <begin position="2272"/>
        <end position="2292"/>
    </location>
</feature>
<feature type="domain" description="C2H2-type" evidence="14">
    <location>
        <begin position="2219"/>
        <end position="2246"/>
    </location>
</feature>
<dbReference type="GO" id="GO:0005634">
    <property type="term" value="C:nucleus"/>
    <property type="evidence" value="ECO:0007669"/>
    <property type="project" value="UniProtKB-SubCell"/>
</dbReference>
<feature type="region of interest" description="Disordered" evidence="13">
    <location>
        <begin position="1138"/>
        <end position="1165"/>
    </location>
</feature>
<keyword evidence="7" id="KW-0862">Zinc</keyword>
<feature type="domain" description="C2H2-type" evidence="14">
    <location>
        <begin position="1062"/>
        <end position="1089"/>
    </location>
</feature>
<feature type="domain" description="C2H2-type" evidence="14">
    <location>
        <begin position="1332"/>
        <end position="1359"/>
    </location>
</feature>
<dbReference type="FunFam" id="3.30.160.60:FF:000410">
    <property type="entry name" value="Zinc finger protein 777"/>
    <property type="match status" value="1"/>
</dbReference>
<feature type="domain" description="C2H2-type" evidence="14">
    <location>
        <begin position="1469"/>
        <end position="1496"/>
    </location>
</feature>
<accession>M7AVQ8</accession>
<evidence type="ECO:0000259" key="16">
    <source>
        <dbReference type="PROSITE" id="PS50806"/>
    </source>
</evidence>
<keyword evidence="18" id="KW-1185">Reference proteome</keyword>
<dbReference type="PROSITE" id="PS50157">
    <property type="entry name" value="ZINC_FINGER_C2H2_2"/>
    <property type="match status" value="30"/>
</dbReference>
<dbReference type="FunFam" id="3.30.160.60:FF:000624">
    <property type="entry name" value="zinc finger protein 697"/>
    <property type="match status" value="1"/>
</dbReference>
<feature type="domain" description="C2H2-type" evidence="14">
    <location>
        <begin position="2023"/>
        <end position="2050"/>
    </location>
</feature>
<keyword evidence="10" id="KW-0804">Transcription</keyword>
<dbReference type="SMART" id="SM00355">
    <property type="entry name" value="ZnF_C2H2"/>
    <property type="match status" value="30"/>
</dbReference>
<feature type="domain" description="C2H2-type" evidence="14">
    <location>
        <begin position="1497"/>
        <end position="1524"/>
    </location>
</feature>
<evidence type="ECO:0000256" key="8">
    <source>
        <dbReference type="ARBA" id="ARBA00023015"/>
    </source>
</evidence>
<feature type="domain" description="C2H2-type" evidence="14">
    <location>
        <begin position="1118"/>
        <end position="1145"/>
    </location>
</feature>
<keyword evidence="9" id="KW-0238">DNA-binding</keyword>
<feature type="compositionally biased region" description="Basic and acidic residues" evidence="13">
    <location>
        <begin position="1860"/>
        <end position="1870"/>
    </location>
</feature>
<dbReference type="PROSITE" id="PS50806">
    <property type="entry name" value="KRAB_RELATED"/>
    <property type="match status" value="1"/>
</dbReference>
<evidence type="ECO:0000256" key="4">
    <source>
        <dbReference type="ARBA" id="ARBA00022723"/>
    </source>
</evidence>
<evidence type="ECO:0000256" key="5">
    <source>
        <dbReference type="ARBA" id="ARBA00022737"/>
    </source>
</evidence>
<comment type="subcellular location">
    <subcellularLocation>
        <location evidence="2">Nucleus</location>
    </subcellularLocation>
</comment>
<dbReference type="PROSITE" id="PS50805">
    <property type="entry name" value="KRAB"/>
    <property type="match status" value="4"/>
</dbReference>
<feature type="domain" description="C2H2-type" evidence="14">
    <location>
        <begin position="922"/>
        <end position="949"/>
    </location>
</feature>
<feature type="compositionally biased region" description="Basic and acidic residues" evidence="13">
    <location>
        <begin position="1590"/>
        <end position="1602"/>
    </location>
</feature>
<dbReference type="InterPro" id="IPR003655">
    <property type="entry name" value="aKRAB"/>
</dbReference>
<dbReference type="FunFam" id="3.30.160.60:FF:000358">
    <property type="entry name" value="zinc finger protein 24"/>
    <property type="match status" value="1"/>
</dbReference>
<keyword evidence="6 12" id="KW-0863">Zinc-finger</keyword>
<feature type="domain" description="C2H2-type" evidence="14">
    <location>
        <begin position="1939"/>
        <end position="1966"/>
    </location>
</feature>
<feature type="domain" description="C2H2-type" evidence="14">
    <location>
        <begin position="1995"/>
        <end position="2022"/>
    </location>
</feature>
<dbReference type="Pfam" id="PF13912">
    <property type="entry name" value="zf-C2H2_6"/>
    <property type="match status" value="1"/>
</dbReference>
<dbReference type="GO" id="GO:0000977">
    <property type="term" value="F:RNA polymerase II transcription regulatory region sequence-specific DNA binding"/>
    <property type="evidence" value="ECO:0007669"/>
    <property type="project" value="TreeGrafter"/>
</dbReference>
<feature type="region of interest" description="Disordered" evidence="13">
    <location>
        <begin position="1860"/>
        <end position="1898"/>
    </location>
</feature>
<feature type="domain" description="C2H2-type" evidence="14">
    <location>
        <begin position="2247"/>
        <end position="2274"/>
    </location>
</feature>
<feature type="domain" description="C2H2-type" evidence="14">
    <location>
        <begin position="2051"/>
        <end position="2078"/>
    </location>
</feature>
<evidence type="ECO:0000313" key="18">
    <source>
        <dbReference type="Proteomes" id="UP000031443"/>
    </source>
</evidence>
<dbReference type="FunFam" id="3.30.160.60:FF:000328">
    <property type="entry name" value="Zinc finger protein 1079"/>
    <property type="match status" value="1"/>
</dbReference>
<evidence type="ECO:0000256" key="9">
    <source>
        <dbReference type="ARBA" id="ARBA00023125"/>
    </source>
</evidence>
<dbReference type="EMBL" id="KB555126">
    <property type="protein sequence ID" value="EMP29571.1"/>
    <property type="molecule type" value="Genomic_DNA"/>
</dbReference>
<dbReference type="GO" id="GO:0008270">
    <property type="term" value="F:zinc ion binding"/>
    <property type="evidence" value="ECO:0007669"/>
    <property type="project" value="UniProtKB-KW"/>
</dbReference>
<feature type="region of interest" description="Disordered" evidence="13">
    <location>
        <begin position="829"/>
        <end position="857"/>
    </location>
</feature>
<evidence type="ECO:0000256" key="11">
    <source>
        <dbReference type="ARBA" id="ARBA00023242"/>
    </source>
</evidence>
<feature type="region of interest" description="Disordered" evidence="13">
    <location>
        <begin position="1515"/>
        <end position="1575"/>
    </location>
</feature>
<feature type="region of interest" description="Disordered" evidence="13">
    <location>
        <begin position="1590"/>
        <end position="1610"/>
    </location>
</feature>
<evidence type="ECO:0000256" key="1">
    <source>
        <dbReference type="ARBA" id="ARBA00003767"/>
    </source>
</evidence>
<dbReference type="FunFam" id="3.30.160.60:FF:000446">
    <property type="entry name" value="Zinc finger protein"/>
    <property type="match status" value="1"/>
</dbReference>
<keyword evidence="4" id="KW-0479">Metal-binding</keyword>
<feature type="domain" description="C2H2-type" evidence="14">
    <location>
        <begin position="2135"/>
        <end position="2162"/>
    </location>
</feature>
<dbReference type="FunFam" id="3.30.160.60:FF:000925">
    <property type="entry name" value="Zinc finger protein 668"/>
    <property type="match status" value="1"/>
</dbReference>
<dbReference type="FunFam" id="3.30.160.60:FF:000414">
    <property type="entry name" value="Zinc finger protein 398"/>
    <property type="match status" value="1"/>
</dbReference>
<feature type="domain" description="C2H2-type" evidence="14">
    <location>
        <begin position="978"/>
        <end position="1005"/>
    </location>
</feature>
<feature type="domain" description="C2H2-type" evidence="14">
    <location>
        <begin position="2163"/>
        <end position="2190"/>
    </location>
</feature>
<dbReference type="InterPro" id="IPR013087">
    <property type="entry name" value="Znf_C2H2_type"/>
</dbReference>
<dbReference type="SUPFAM" id="SSF57667">
    <property type="entry name" value="beta-beta-alpha zinc fingers"/>
    <property type="match status" value="19"/>
</dbReference>
<keyword evidence="5" id="KW-0677">Repeat</keyword>
<feature type="domain" description="C2H2-type" evidence="14">
    <location>
        <begin position="1441"/>
        <end position="1468"/>
    </location>
</feature>
<feature type="domain" description="C2H2-type" evidence="14">
    <location>
        <begin position="950"/>
        <end position="977"/>
    </location>
</feature>
<dbReference type="SUPFAM" id="SSF109640">
    <property type="entry name" value="KRAB domain (Kruppel-associated box)"/>
    <property type="match status" value="3"/>
</dbReference>
<comment type="function">
    <text evidence="1">May be involved in transcriptional regulation.</text>
</comment>
<feature type="domain" description="C2H2-type" evidence="14">
    <location>
        <begin position="1388"/>
        <end position="1415"/>
    </location>
</feature>
<feature type="region of interest" description="Disordered" evidence="13">
    <location>
        <begin position="540"/>
        <end position="571"/>
    </location>
</feature>
<proteinExistence type="inferred from homology"/>
<feature type="domain" description="C2H2-type" evidence="14">
    <location>
        <begin position="1360"/>
        <end position="1387"/>
    </location>
</feature>
<dbReference type="FunFam" id="3.30.160.60:FF:000355">
    <property type="entry name" value="zinc finger and SCAN domain-containing protein 20 isoform X1"/>
    <property type="match status" value="1"/>
</dbReference>
<dbReference type="FunFam" id="3.30.160.60:FF:001271">
    <property type="entry name" value="Zinc finger protein 282"/>
    <property type="match status" value="2"/>
</dbReference>
<comment type="similarity">
    <text evidence="3">Belongs to the krueppel C2H2-type zinc-finger protein family.</text>
</comment>
<dbReference type="PANTHER" id="PTHR24381:SF269">
    <property type="entry name" value="ZINC FINGER PROTEIN 398"/>
    <property type="match status" value="1"/>
</dbReference>
<dbReference type="FunFam" id="3.30.160.60:FF:001385">
    <property type="entry name" value="zinc finger protein 774"/>
    <property type="match status" value="1"/>
</dbReference>
<evidence type="ECO:0000256" key="7">
    <source>
        <dbReference type="ARBA" id="ARBA00022833"/>
    </source>
</evidence>
<feature type="region of interest" description="Disordered" evidence="13">
    <location>
        <begin position="1211"/>
        <end position="1266"/>
    </location>
</feature>
<evidence type="ECO:0000256" key="12">
    <source>
        <dbReference type="PROSITE-ProRule" id="PRU00042"/>
    </source>
</evidence>
<evidence type="ECO:0000256" key="2">
    <source>
        <dbReference type="ARBA" id="ARBA00004123"/>
    </source>
</evidence>
<sequence>MPEQAAAQVPVTFDEISVYFNVQEWGNLDEWQKELYKNVMKSNYETLLSLDECFDISSVTQKKLEFGKRLLLTKTAVPTLNVCPSMNGNPQSLSQPKGRGAFRKKIIEEADEWEVEPQPLAALQAPVLPEQTSVQETPLPSAEASLQTVLAAVQAVERKLDSHATRLLGLEGRMWMAEKKLIGCERTVVEFGNQLENYAVSKPDILSRIERGEEPYIGDLQDSEERKISVEPCVRCQASARYASCRRDVEEEPSVQDMQVSEERQIHTELCADEVIVIKTEVQEHEEDPEDLEPRDMLLGSSGESVSQSLVATTAWEGQCGSLTPTRSLAGTVLGEPISGGRDLGGTNPLLVHQASHAGGRPYITCTKGGKSFRLKVSFGKQHRSCSRERPYQCTECARSFRCHLEFIRHYASDTGERPYKYTGCEQTYSRKWLLLNHRQVRVEERPFQCVVCGKSFQLKGSFLRHQWGHGKENPQDCMERGKDCSCHAELCAGQQLQARGRACQCAEVCSEAASVQWPASVLWGEAVPMHRLQEELQDVPAENRTPGNPTPYLPLPGFSPGSLVKTESGDCDPQFEDRYTSYLAQYRGNWAPDVPEQAPVRETHPHTTEISLWTVVAAIQAVERKVNSHASRLLNLEGRTGTTEKKLTDCEKTVMEFGNQLESKWTILGTLIQENNFLQRRLENLENLLRNRNFWILRLPPGTKGEVPKVPVTFDDISVYFNEQEWENLEEWQKELYKNVMKGNYETLISLDYAVSKPDILSRIERGEEPCVRDRWESLGGLEERIQKKEGLVEREIPVDPSAGPAISNPDILPQAEGGEEPCIRGQRGLADREIPVEPSTENDGTVSKEEEKPQEGCLKKLEPHRIFLVKSEEDVLQNLQQGVAAQLANPAVIRVEQSTQCGRDFGLLKGFVVQPGEKPFVCSECRKSFRLKGNFVKHLRSHAKVRPYKCTECEKSFNCQSDLLRHQMIHRGEKPYKCSECEKSYSRKVYLLNHQRVHTGERPFQCTVCEKSFRQKAVLISHQRLHTGERPYQCTQCGKSFTQQSKLTNHYRVHTGERPYKCTQCDNSFSEKSKLNNHYRVHTGEWPYKCTKCDKSYSRKVYLLNHQRLHTGERPFQCAECGKSFMLKTSFMKHQRNHVEERPHQGGPAAKSHGRSVGHEDYAVSKPDILSRIERGEEPCVRDRWESLEGLEERIQKKEGLVEREIPVDPNAGHAISNPDILPQAEGGEEPCIRGQRGSADREIPLEPSTANDGTASKEKEKSWKGCLEKLEPQGMSSVKSEEEVLQNLQQGVAAQLANPAVSRVEKSTQCDRDFGLLKGFVVQPGEKPFACSECGKSFRLKGNFVKHLRSHAKVRPYKCTECEKSFNCQSELLRHQMIHRGEKPYKCSECEKSYSRKVYLLNHQRVHTGERPFQCTVCEKSFRQKAVLISVHTGERPYKCTQCDNSFSEKSKLNNHYRVHTGERPYKCTQCEKSYCRKEYLLNHQRLHTGERPFQCAECGKSFLLKRSFTKHQRNHMEERPHQGSPAAKSHGRGTRRGKEGLKRRTEGGESFTGKHELETHQQSHVREQPHQCGTCGKSFQYEDSLKEHRSLHSAEQGHPEVSQSPGQGAEAGLLVVKMEDTCWACAPNLSLVSCPEQAPAAPCPGRPLPASGGTPRAEGQLQRAEISLAVLAALQAAERKVDSQAARLLSLEGRTGMSEKKLVDCEKTVVEFGNQLESKWAVLGTLIQEYGLLQRRLENMENLLKNRNFWILRLPPGTKGEVPKVPVMFEDISVHFSREEWENLEEWQKELYKNLMKDSYDSLISLDCTISKPDILSPTDQEDEPGVRVQGILEERGTPADPSTAGDGLMIKTEEGTVREGHDSPEPHGVQLGTSRESEVQAPERGAPCESLPGPVMQLRNDLGQPSECRGGWNEIAEPQGTAVPQLSSPTERPFHCLQCGKSFTRKDTLLSHQRTHTGERPYACAQCGKTFAQQSKLSSHRRTHTGERPYACTQCAKTFGRKEHYTQHQRTHTEERPFICSQCGKSFRRYFNLTVHQRTHTGERPYPCAQCGRRFSRKEHFLLHQRIHTGERPYPCSQCDKSFIHQSRLNYHSRIHSGERPYACAQCAKRFAEPSKLAVHYRVHTGEQPYSCLQCGKSFGLKKSLAVHQRSHAQERPYQCSECGIHFICQSYLVRHRLVHTGERPYKCTECGKSYSRKEHLQNHRRIHTGERPFQCSACGKSFIQKHHLLKHQRIHTGERPYQCGECGRSFRCKESLKDHARVHGTELGHPQAAPNSRQVLKMGTVG</sequence>
<feature type="domain" description="C2H2-type" evidence="14">
    <location>
        <begin position="1574"/>
        <end position="1601"/>
    </location>
</feature>
<dbReference type="FunFam" id="3.30.160.60:FF:000100">
    <property type="entry name" value="Zinc finger 45-like"/>
    <property type="match status" value="2"/>
</dbReference>
<evidence type="ECO:0000256" key="10">
    <source>
        <dbReference type="ARBA" id="ARBA00023163"/>
    </source>
</evidence>